<evidence type="ECO:0000256" key="1">
    <source>
        <dbReference type="SAM" id="Phobius"/>
    </source>
</evidence>
<keyword evidence="1" id="KW-0472">Membrane</keyword>
<keyword evidence="3" id="KW-1185">Reference proteome</keyword>
<organism evidence="2 3">
    <name type="scientific">Aspergillus taichungensis</name>
    <dbReference type="NCBI Taxonomy" id="482145"/>
    <lineage>
        <taxon>Eukaryota</taxon>
        <taxon>Fungi</taxon>
        <taxon>Dikarya</taxon>
        <taxon>Ascomycota</taxon>
        <taxon>Pezizomycotina</taxon>
        <taxon>Eurotiomycetes</taxon>
        <taxon>Eurotiomycetidae</taxon>
        <taxon>Eurotiales</taxon>
        <taxon>Aspergillaceae</taxon>
        <taxon>Aspergillus</taxon>
        <taxon>Aspergillus subgen. Circumdati</taxon>
    </lineage>
</organism>
<dbReference type="AlphaFoldDB" id="A0A2J5HWX2"/>
<evidence type="ECO:0000313" key="3">
    <source>
        <dbReference type="Proteomes" id="UP000235023"/>
    </source>
</evidence>
<sequence length="76" mass="9223">MNPITRLTAVRMEDVRGKKRTPDDRNMRTEFLILVFFFRDCDEAGFRMVLLMVISSVFIMTLVYLSRLDRLWIYIW</sequence>
<name>A0A2J5HWX2_9EURO</name>
<protein>
    <recommendedName>
        <fullName evidence="4">Transmembrane protein</fullName>
    </recommendedName>
</protein>
<gene>
    <name evidence="2" type="ORF">BDW42DRAFT_167665</name>
</gene>
<proteinExistence type="predicted"/>
<dbReference type="Proteomes" id="UP000235023">
    <property type="component" value="Unassembled WGS sequence"/>
</dbReference>
<reference evidence="3" key="1">
    <citation type="submission" date="2017-12" db="EMBL/GenBank/DDBJ databases">
        <authorList>
            <consortium name="DOE Joint Genome Institute"/>
            <person name="Mondo S.J."/>
            <person name="Kjaerbolling I."/>
            <person name="Vesth T.C."/>
            <person name="Frisvad J.C."/>
            <person name="Nybo J.L."/>
            <person name="Theobald S."/>
            <person name="Kuo A."/>
            <person name="Bowyer P."/>
            <person name="Matsuda Y."/>
            <person name="Lyhne E.K."/>
            <person name="Kogle M.E."/>
            <person name="Clum A."/>
            <person name="Lipzen A."/>
            <person name="Salamov A."/>
            <person name="Ngan C.Y."/>
            <person name="Daum C."/>
            <person name="Chiniquy J."/>
            <person name="Barry K."/>
            <person name="LaButti K."/>
            <person name="Haridas S."/>
            <person name="Simmons B.A."/>
            <person name="Magnuson J.K."/>
            <person name="Mortensen U.H."/>
            <person name="Larsen T.O."/>
            <person name="Grigoriev I.V."/>
            <person name="Baker S.E."/>
            <person name="Andersen M.R."/>
            <person name="Nordberg H.P."/>
            <person name="Cantor M.N."/>
            <person name="Hua S.X."/>
        </authorList>
    </citation>
    <scope>NUCLEOTIDE SEQUENCE [LARGE SCALE GENOMIC DNA]</scope>
    <source>
        <strain evidence="3">IBT 19404</strain>
    </source>
</reference>
<keyword evidence="1" id="KW-0812">Transmembrane</keyword>
<feature type="transmembrane region" description="Helical" evidence="1">
    <location>
        <begin position="44"/>
        <end position="65"/>
    </location>
</feature>
<keyword evidence="1" id="KW-1133">Transmembrane helix</keyword>
<evidence type="ECO:0008006" key="4">
    <source>
        <dbReference type="Google" id="ProtNLM"/>
    </source>
</evidence>
<accession>A0A2J5HWX2</accession>
<dbReference type="EMBL" id="KZ559531">
    <property type="protein sequence ID" value="PLN81929.1"/>
    <property type="molecule type" value="Genomic_DNA"/>
</dbReference>
<evidence type="ECO:0000313" key="2">
    <source>
        <dbReference type="EMBL" id="PLN81929.1"/>
    </source>
</evidence>